<feature type="compositionally biased region" description="Low complexity" evidence="1">
    <location>
        <begin position="93"/>
        <end position="102"/>
    </location>
</feature>
<dbReference type="AlphaFoldDB" id="A0AA47NR25"/>
<sequence length="571" mass="61387">MSKGKAGSNTRMVPSKQTQGKSLAQSPEVSRRHAPSVKNNNVQPTKEKAGLITRPDRQQETSCVDDDKEKIAMKTSKGPIKATPPPSPPSSPRPSSGFSRGRNSVKKLIDTFSQGREQYEGTHVLGPLKGVRKCGVPVMPGLGNVEAVLSTGITSYRDESTSSDKTDDLDIDSLPPPPLEVLMDNSFEGAHSLATNGATKTAKSPVAKRAVVSRLRASVQSVTVLPCKGNLPQLSRVPLLMRPDPSDTEMESEKAVAASAHKQARKIIHLQHSSESHSEDSSMTNCNSVPSYSKPAASLGEQERSLPDPEFKTAASTVPQTLVSNSQPSVTTPMSKVRMLPSTPSVPSTMQQRLTSPRSSRRQPTPPSSTSPLVSRKLPTPPPIHRRLPSPPVARQNVSNPVSSYPFKAPSPPASPKVQRWSRASSSSSSNDSSASRLTSNACSVFCPASASLFEAKPYSVPQPPQAWTSTGDSVLPRAWGRVPVSLQGPRPFIRRCHSDRRPSLSLPSRSASNVSVAQTCGSEPSISTQGLEDEPTREDELWMSQSHHRATPRSLSHPELCIVGQALHRE</sequence>
<feature type="compositionally biased region" description="Low complexity" evidence="1">
    <location>
        <begin position="504"/>
        <end position="517"/>
    </location>
</feature>
<keyword evidence="3" id="KW-1185">Reference proteome</keyword>
<dbReference type="Proteomes" id="UP001174136">
    <property type="component" value="Unassembled WGS sequence"/>
</dbReference>
<feature type="compositionally biased region" description="Low complexity" evidence="1">
    <location>
        <begin position="422"/>
        <end position="437"/>
    </location>
</feature>
<comment type="caution">
    <text evidence="2">The sequence shown here is derived from an EMBL/GenBank/DDBJ whole genome shotgun (WGS) entry which is preliminary data.</text>
</comment>
<feature type="region of interest" description="Disordered" evidence="1">
    <location>
        <begin position="271"/>
        <end position="437"/>
    </location>
</feature>
<reference evidence="2" key="1">
    <citation type="journal article" date="2023" name="Front. Mar. Sci.">
        <title>A new Merluccius polli reference genome to investigate the effects of global change in West African waters.</title>
        <authorList>
            <person name="Mateo J.L."/>
            <person name="Blanco-Fernandez C."/>
            <person name="Garcia-Vazquez E."/>
            <person name="Machado-Schiaffino G."/>
        </authorList>
    </citation>
    <scope>NUCLEOTIDE SEQUENCE</scope>
    <source>
        <strain evidence="2">C29</strain>
        <tissue evidence="2">Fin</tissue>
    </source>
</reference>
<feature type="compositionally biased region" description="Polar residues" evidence="1">
    <location>
        <begin position="314"/>
        <end position="334"/>
    </location>
</feature>
<protein>
    <submittedName>
        <fullName evidence="2">Uncharacterized protein</fullName>
    </submittedName>
</protein>
<feature type="region of interest" description="Disordered" evidence="1">
    <location>
        <begin position="1"/>
        <end position="107"/>
    </location>
</feature>
<evidence type="ECO:0000313" key="3">
    <source>
        <dbReference type="Proteomes" id="UP001174136"/>
    </source>
</evidence>
<feature type="compositionally biased region" description="Polar residues" evidence="1">
    <location>
        <begin position="518"/>
        <end position="531"/>
    </location>
</feature>
<evidence type="ECO:0000256" key="1">
    <source>
        <dbReference type="SAM" id="MobiDB-lite"/>
    </source>
</evidence>
<proteinExistence type="predicted"/>
<dbReference type="PANTHER" id="PTHR22017">
    <property type="entry name" value="PHOTORECEPTOR CILIUM ACTIN REGULATOR"/>
    <property type="match status" value="1"/>
</dbReference>
<feature type="compositionally biased region" description="Basic and acidic residues" evidence="1">
    <location>
        <begin position="45"/>
        <end position="72"/>
    </location>
</feature>
<evidence type="ECO:0000313" key="2">
    <source>
        <dbReference type="EMBL" id="KAK0133312.1"/>
    </source>
</evidence>
<feature type="region of interest" description="Disordered" evidence="1">
    <location>
        <begin position="500"/>
        <end position="556"/>
    </location>
</feature>
<dbReference type="PANTHER" id="PTHR22017:SF0">
    <property type="entry name" value="PHOTORECEPTOR CILIUM ACTIN REGULATOR"/>
    <property type="match status" value="1"/>
</dbReference>
<feature type="compositionally biased region" description="Basic and acidic residues" evidence="1">
    <location>
        <begin position="301"/>
        <end position="311"/>
    </location>
</feature>
<feature type="compositionally biased region" description="Polar residues" evidence="1">
    <location>
        <begin position="7"/>
        <end position="28"/>
    </location>
</feature>
<feature type="compositionally biased region" description="Pro residues" evidence="1">
    <location>
        <begin position="82"/>
        <end position="92"/>
    </location>
</feature>
<gene>
    <name evidence="2" type="ORF">N1851_031173</name>
</gene>
<name>A0AA47NR25_MERPO</name>
<accession>A0AA47NR25</accession>
<dbReference type="InterPro" id="IPR029352">
    <property type="entry name" value="PCARE"/>
</dbReference>
<dbReference type="EMBL" id="JAOPHQ010005996">
    <property type="protein sequence ID" value="KAK0133312.1"/>
    <property type="molecule type" value="Genomic_DNA"/>
</dbReference>
<organism evidence="2 3">
    <name type="scientific">Merluccius polli</name>
    <name type="common">Benguela hake</name>
    <name type="synonym">Merluccius cadenati</name>
    <dbReference type="NCBI Taxonomy" id="89951"/>
    <lineage>
        <taxon>Eukaryota</taxon>
        <taxon>Metazoa</taxon>
        <taxon>Chordata</taxon>
        <taxon>Craniata</taxon>
        <taxon>Vertebrata</taxon>
        <taxon>Euteleostomi</taxon>
        <taxon>Actinopterygii</taxon>
        <taxon>Neopterygii</taxon>
        <taxon>Teleostei</taxon>
        <taxon>Neoteleostei</taxon>
        <taxon>Acanthomorphata</taxon>
        <taxon>Zeiogadaria</taxon>
        <taxon>Gadariae</taxon>
        <taxon>Gadiformes</taxon>
        <taxon>Gadoidei</taxon>
        <taxon>Merlucciidae</taxon>
        <taxon>Merluccius</taxon>
    </lineage>
</organism>
<dbReference type="Pfam" id="PF15449">
    <property type="entry name" value="Retinal"/>
    <property type="match status" value="2"/>
</dbReference>